<protein>
    <submittedName>
        <fullName evidence="1">Uncharacterized protein</fullName>
    </submittedName>
</protein>
<sequence length="297" mass="32784">MTKTMLNIYRQQTIVQRLSKAAKGETMRAVGGWSVATLVLALCVPTLARAQDQECGDIGAIVRQAYPNAVADGERTMKTGNRTLTLPSPSSINPHAIVCRRWRGRPGLLLVAIPLIAEVGVDSTLGDLDVLVVDEPTGTPRHRLRIPHAMDDDAVRISRISFDTAPYRFGPDRLAFGVRREWVGSSRPNPFMETTLSLYEPRGAALAPVLDDLIVERSQGQWDLSCAGETVVTERILRMVPGQKGQDISVLERITQSTSREAKNGECSTTDQAVAPRTIRLSFDGKRYDVPRLIQRR</sequence>
<dbReference type="Proteomes" id="UP000527324">
    <property type="component" value="Unassembled WGS sequence"/>
</dbReference>
<dbReference type="RefSeq" id="WP_183215301.1">
    <property type="nucleotide sequence ID" value="NZ_CAJFZW010000044.1"/>
</dbReference>
<keyword evidence="2" id="KW-1185">Reference proteome</keyword>
<proteinExistence type="predicted"/>
<gene>
    <name evidence="1" type="ORF">GGQ93_000834</name>
</gene>
<dbReference type="AlphaFoldDB" id="A0A7W9C512"/>
<reference evidence="1 2" key="1">
    <citation type="submission" date="2020-08" db="EMBL/GenBank/DDBJ databases">
        <title>Genomic Encyclopedia of Type Strains, Phase IV (KMG-IV): sequencing the most valuable type-strain genomes for metagenomic binning, comparative biology and taxonomic classification.</title>
        <authorList>
            <person name="Goeker M."/>
        </authorList>
    </citation>
    <scope>NUCLEOTIDE SEQUENCE [LARGE SCALE GENOMIC DNA]</scope>
    <source>
        <strain evidence="1 2">DSM 4731</strain>
    </source>
</reference>
<accession>A0A7W9C512</accession>
<organism evidence="1 2">
    <name type="scientific">Brevundimonas aurantiaca</name>
    <dbReference type="NCBI Taxonomy" id="74316"/>
    <lineage>
        <taxon>Bacteria</taxon>
        <taxon>Pseudomonadati</taxon>
        <taxon>Pseudomonadota</taxon>
        <taxon>Alphaproteobacteria</taxon>
        <taxon>Caulobacterales</taxon>
        <taxon>Caulobacteraceae</taxon>
        <taxon>Brevundimonas</taxon>
    </lineage>
</organism>
<comment type="caution">
    <text evidence="1">The sequence shown here is derived from an EMBL/GenBank/DDBJ whole genome shotgun (WGS) entry which is preliminary data.</text>
</comment>
<name>A0A7W9C512_9CAUL</name>
<evidence type="ECO:0000313" key="2">
    <source>
        <dbReference type="Proteomes" id="UP000527324"/>
    </source>
</evidence>
<dbReference type="EMBL" id="JACHOQ010000002">
    <property type="protein sequence ID" value="MBB5739132.1"/>
    <property type="molecule type" value="Genomic_DNA"/>
</dbReference>
<evidence type="ECO:0000313" key="1">
    <source>
        <dbReference type="EMBL" id="MBB5739132.1"/>
    </source>
</evidence>